<evidence type="ECO:0000256" key="4">
    <source>
        <dbReference type="ARBA" id="ARBA00023002"/>
    </source>
</evidence>
<dbReference type="AlphaFoldDB" id="A0A9P9E7B6"/>
<dbReference type="PANTHER" id="PTHR13789">
    <property type="entry name" value="MONOOXYGENASE"/>
    <property type="match status" value="1"/>
</dbReference>
<dbReference type="InterPro" id="IPR036188">
    <property type="entry name" value="FAD/NAD-bd_sf"/>
</dbReference>
<dbReference type="SUPFAM" id="SSF54373">
    <property type="entry name" value="FAD-linked reductases, C-terminal domain"/>
    <property type="match status" value="1"/>
</dbReference>
<keyword evidence="6" id="KW-1133">Transmembrane helix</keyword>
<proteinExistence type="inferred from homology"/>
<evidence type="ECO:0000256" key="1">
    <source>
        <dbReference type="ARBA" id="ARBA00007992"/>
    </source>
</evidence>
<keyword evidence="4" id="KW-0560">Oxidoreductase</keyword>
<comment type="caution">
    <text evidence="8">The sequence shown here is derived from an EMBL/GenBank/DDBJ whole genome shotgun (WGS) entry which is preliminary data.</text>
</comment>
<dbReference type="PRINTS" id="PR00420">
    <property type="entry name" value="RNGMNOXGNASE"/>
</dbReference>
<dbReference type="Proteomes" id="UP000738349">
    <property type="component" value="Unassembled WGS sequence"/>
</dbReference>
<dbReference type="OrthoDB" id="9993796at2759"/>
<evidence type="ECO:0000256" key="6">
    <source>
        <dbReference type="SAM" id="Phobius"/>
    </source>
</evidence>
<dbReference type="InterPro" id="IPR050493">
    <property type="entry name" value="FAD-dep_Monooxygenase_BioMet"/>
</dbReference>
<dbReference type="EMBL" id="JAGMUV010000015">
    <property type="protein sequence ID" value="KAH7133854.1"/>
    <property type="molecule type" value="Genomic_DNA"/>
</dbReference>
<evidence type="ECO:0000256" key="2">
    <source>
        <dbReference type="ARBA" id="ARBA00022630"/>
    </source>
</evidence>
<feature type="domain" description="FAD-binding" evidence="7">
    <location>
        <begin position="21"/>
        <end position="349"/>
    </location>
</feature>
<gene>
    <name evidence="8" type="ORF">EDB81DRAFT_695552</name>
</gene>
<comment type="similarity">
    <text evidence="1">Belongs to the paxM FAD-dependent monooxygenase family.</text>
</comment>
<dbReference type="Gene3D" id="3.50.50.60">
    <property type="entry name" value="FAD/NAD(P)-binding domain"/>
    <property type="match status" value="1"/>
</dbReference>
<dbReference type="GO" id="GO:0071949">
    <property type="term" value="F:FAD binding"/>
    <property type="evidence" value="ECO:0007669"/>
    <property type="project" value="InterPro"/>
</dbReference>
<accession>A0A9P9E7B6</accession>
<sequence>MPAKTDSKVHQFDNGSGLVLDIGIVGAGIAGLTTAAALARLGHRVSIYERSRFSNEVGAAVNIGPNAAPVLNALGFNFKRARLLEVREGKQFNAQTLEETYRGAYDDFESRFDAFWYFSHRVDLHNELRKLALEPSQFFQGATLHLSSPVASVDCESGVLTFEDGTRVDKDVIIGADGVHSVVARCVLGADVPAGVVNECAYRFLIPTAKLLNNPTTRPLFQEDKATFHIAATPEMRLVWYPCRGGEVQNFVGLHPAKSGRDTEEDWHAGGKVDDLLDTFSNFHPTLVEICRNAEDLKLWKLMYRAPIRQWARGKVIIIGDAAHPMLPHQGQGANQAIEDAGALGVLLSDLKSLQDIPRRLELV</sequence>
<keyword evidence="9" id="KW-1185">Reference proteome</keyword>
<keyword evidence="5" id="KW-0503">Monooxygenase</keyword>
<dbReference type="PANTHER" id="PTHR13789:SF215">
    <property type="entry name" value="FAD-BINDING DOMAIN-CONTAINING PROTEIN-RELATED"/>
    <property type="match status" value="1"/>
</dbReference>
<feature type="transmembrane region" description="Helical" evidence="6">
    <location>
        <begin position="20"/>
        <end position="42"/>
    </location>
</feature>
<evidence type="ECO:0000256" key="3">
    <source>
        <dbReference type="ARBA" id="ARBA00022827"/>
    </source>
</evidence>
<evidence type="ECO:0000313" key="9">
    <source>
        <dbReference type="Proteomes" id="UP000738349"/>
    </source>
</evidence>
<feature type="non-terminal residue" evidence="8">
    <location>
        <position position="1"/>
    </location>
</feature>
<name>A0A9P9E7B6_9HYPO</name>
<keyword evidence="2" id="KW-0285">Flavoprotein</keyword>
<dbReference type="GO" id="GO:0004497">
    <property type="term" value="F:monooxygenase activity"/>
    <property type="evidence" value="ECO:0007669"/>
    <property type="project" value="UniProtKB-KW"/>
</dbReference>
<dbReference type="Pfam" id="PF01494">
    <property type="entry name" value="FAD_binding_3"/>
    <property type="match status" value="1"/>
</dbReference>
<reference evidence="8" key="1">
    <citation type="journal article" date="2021" name="Nat. Commun.">
        <title>Genetic determinants of endophytism in the Arabidopsis root mycobiome.</title>
        <authorList>
            <person name="Mesny F."/>
            <person name="Miyauchi S."/>
            <person name="Thiergart T."/>
            <person name="Pickel B."/>
            <person name="Atanasova L."/>
            <person name="Karlsson M."/>
            <person name="Huettel B."/>
            <person name="Barry K.W."/>
            <person name="Haridas S."/>
            <person name="Chen C."/>
            <person name="Bauer D."/>
            <person name="Andreopoulos W."/>
            <person name="Pangilinan J."/>
            <person name="LaButti K."/>
            <person name="Riley R."/>
            <person name="Lipzen A."/>
            <person name="Clum A."/>
            <person name="Drula E."/>
            <person name="Henrissat B."/>
            <person name="Kohler A."/>
            <person name="Grigoriev I.V."/>
            <person name="Martin F.M."/>
            <person name="Hacquard S."/>
        </authorList>
    </citation>
    <scope>NUCLEOTIDE SEQUENCE</scope>
    <source>
        <strain evidence="8">MPI-CAGE-AT-0147</strain>
    </source>
</reference>
<keyword evidence="3" id="KW-0274">FAD</keyword>
<keyword evidence="6" id="KW-0472">Membrane</keyword>
<evidence type="ECO:0000259" key="7">
    <source>
        <dbReference type="Pfam" id="PF01494"/>
    </source>
</evidence>
<dbReference type="SUPFAM" id="SSF51905">
    <property type="entry name" value="FAD/NAD(P)-binding domain"/>
    <property type="match status" value="1"/>
</dbReference>
<evidence type="ECO:0000256" key="5">
    <source>
        <dbReference type="ARBA" id="ARBA00023033"/>
    </source>
</evidence>
<evidence type="ECO:0000313" key="8">
    <source>
        <dbReference type="EMBL" id="KAH7133854.1"/>
    </source>
</evidence>
<dbReference type="InterPro" id="IPR002938">
    <property type="entry name" value="FAD-bd"/>
</dbReference>
<organism evidence="8 9">
    <name type="scientific">Dactylonectria macrodidyma</name>
    <dbReference type="NCBI Taxonomy" id="307937"/>
    <lineage>
        <taxon>Eukaryota</taxon>
        <taxon>Fungi</taxon>
        <taxon>Dikarya</taxon>
        <taxon>Ascomycota</taxon>
        <taxon>Pezizomycotina</taxon>
        <taxon>Sordariomycetes</taxon>
        <taxon>Hypocreomycetidae</taxon>
        <taxon>Hypocreales</taxon>
        <taxon>Nectriaceae</taxon>
        <taxon>Dactylonectria</taxon>
    </lineage>
</organism>
<protein>
    <submittedName>
        <fullName evidence="8">FAD binding domain-containing protein</fullName>
    </submittedName>
</protein>
<keyword evidence="6" id="KW-0812">Transmembrane</keyword>